<evidence type="ECO:0000313" key="3">
    <source>
        <dbReference type="EMBL" id="KAF3769704.1"/>
    </source>
</evidence>
<dbReference type="PANTHER" id="PTHR32361:SF9">
    <property type="entry name" value="FERRIC REDUCTASE TRANSMEMBRANE COMPONENT 3-RELATED"/>
    <property type="match status" value="1"/>
</dbReference>
<dbReference type="Gene3D" id="3.40.50.80">
    <property type="entry name" value="Nucleotide-binding domain of ferredoxin-NADP reductase (FNR) module"/>
    <property type="match status" value="1"/>
</dbReference>
<evidence type="ECO:0000313" key="4">
    <source>
        <dbReference type="Proteomes" id="UP000803844"/>
    </source>
</evidence>
<name>A0A9P4Y9Y8_CRYP1</name>
<dbReference type="PANTHER" id="PTHR32361">
    <property type="entry name" value="FERRIC/CUPRIC REDUCTASE TRANSMEMBRANE COMPONENT"/>
    <property type="match status" value="1"/>
</dbReference>
<keyword evidence="2" id="KW-0812">Transmembrane</keyword>
<gene>
    <name evidence="3" type="ORF">M406DRAFT_354114</name>
</gene>
<dbReference type="OrthoDB" id="10006946at2759"/>
<keyword evidence="2" id="KW-0472">Membrane</keyword>
<dbReference type="RefSeq" id="XP_040780665.1">
    <property type="nucleotide sequence ID" value="XM_040922832.1"/>
</dbReference>
<keyword evidence="4" id="KW-1185">Reference proteome</keyword>
<dbReference type="GO" id="GO:0006826">
    <property type="term" value="P:iron ion transport"/>
    <property type="evidence" value="ECO:0007669"/>
    <property type="project" value="TreeGrafter"/>
</dbReference>
<evidence type="ECO:0000256" key="1">
    <source>
        <dbReference type="ARBA" id="ARBA00022448"/>
    </source>
</evidence>
<dbReference type="InterPro" id="IPR051410">
    <property type="entry name" value="Ferric/Cupric_Reductase"/>
</dbReference>
<dbReference type="GO" id="GO:0015677">
    <property type="term" value="P:copper ion import"/>
    <property type="evidence" value="ECO:0007669"/>
    <property type="project" value="TreeGrafter"/>
</dbReference>
<dbReference type="InterPro" id="IPR039261">
    <property type="entry name" value="FNR_nucleotide-bd"/>
</dbReference>
<keyword evidence="1" id="KW-0813">Transport</keyword>
<dbReference type="CDD" id="cd06186">
    <property type="entry name" value="NOX_Duox_like_FAD_NADP"/>
    <property type="match status" value="1"/>
</dbReference>
<proteinExistence type="predicted"/>
<accession>A0A9P4Y9Y8</accession>
<evidence type="ECO:0008006" key="5">
    <source>
        <dbReference type="Google" id="ProtNLM"/>
    </source>
</evidence>
<dbReference type="GeneID" id="63839961"/>
<comment type="caution">
    <text evidence="3">The sequence shown here is derived from an EMBL/GenBank/DDBJ whole genome shotgun (WGS) entry which is preliminary data.</text>
</comment>
<dbReference type="EMBL" id="MU032344">
    <property type="protein sequence ID" value="KAF3769704.1"/>
    <property type="molecule type" value="Genomic_DNA"/>
</dbReference>
<protein>
    <recommendedName>
        <fullName evidence="5">FAD-binding FR-type domain-containing protein</fullName>
    </recommendedName>
</protein>
<organism evidence="3 4">
    <name type="scientific">Cryphonectria parasitica (strain ATCC 38755 / EP155)</name>
    <dbReference type="NCBI Taxonomy" id="660469"/>
    <lineage>
        <taxon>Eukaryota</taxon>
        <taxon>Fungi</taxon>
        <taxon>Dikarya</taxon>
        <taxon>Ascomycota</taxon>
        <taxon>Pezizomycotina</taxon>
        <taxon>Sordariomycetes</taxon>
        <taxon>Sordariomycetidae</taxon>
        <taxon>Diaporthales</taxon>
        <taxon>Cryphonectriaceae</taxon>
        <taxon>Cryphonectria-Endothia species complex</taxon>
        <taxon>Cryphonectria</taxon>
    </lineage>
</organism>
<dbReference type="GO" id="GO:0006879">
    <property type="term" value="P:intracellular iron ion homeostasis"/>
    <property type="evidence" value="ECO:0007669"/>
    <property type="project" value="TreeGrafter"/>
</dbReference>
<dbReference type="AlphaFoldDB" id="A0A9P4Y9Y8"/>
<dbReference type="GO" id="GO:0000293">
    <property type="term" value="F:ferric-chelate reductase activity"/>
    <property type="evidence" value="ECO:0007669"/>
    <property type="project" value="TreeGrafter"/>
</dbReference>
<feature type="transmembrane region" description="Helical" evidence="2">
    <location>
        <begin position="19"/>
        <end position="35"/>
    </location>
</feature>
<evidence type="ECO:0000256" key="2">
    <source>
        <dbReference type="SAM" id="Phobius"/>
    </source>
</evidence>
<keyword evidence="2" id="KW-1133">Transmembrane helix</keyword>
<dbReference type="GO" id="GO:0005886">
    <property type="term" value="C:plasma membrane"/>
    <property type="evidence" value="ECO:0007669"/>
    <property type="project" value="TreeGrafter"/>
</dbReference>
<reference evidence="3" key="1">
    <citation type="journal article" date="2020" name="Phytopathology">
        <title>Genome sequence of the chestnut blight fungus Cryphonectria parasitica EP155: A fundamental resource for an archetypical invasive plant pathogen.</title>
        <authorList>
            <person name="Crouch J.A."/>
            <person name="Dawe A."/>
            <person name="Aerts A."/>
            <person name="Barry K."/>
            <person name="Churchill A.C.L."/>
            <person name="Grimwood J."/>
            <person name="Hillman B."/>
            <person name="Milgroom M.G."/>
            <person name="Pangilinan J."/>
            <person name="Smith M."/>
            <person name="Salamov A."/>
            <person name="Schmutz J."/>
            <person name="Yadav J."/>
            <person name="Grigoriev I.V."/>
            <person name="Nuss D."/>
        </authorList>
    </citation>
    <scope>NUCLEOTIDE SEQUENCE</scope>
    <source>
        <strain evidence="3">EP155</strain>
    </source>
</reference>
<dbReference type="Proteomes" id="UP000803844">
    <property type="component" value="Unassembled WGS sequence"/>
</dbReference>
<dbReference type="SUPFAM" id="SSF52343">
    <property type="entry name" value="Ferredoxin reductase-like, C-terminal NADP-linked domain"/>
    <property type="match status" value="1"/>
</dbReference>
<sequence length="355" mass="40063">MMIIIITSLSVLRRNHYNVFYYLHVFCSISVFVFSCAHTSTNFYCLLPGLILLVVDWGLRASKLMRKGTATVENIGDGWYRVQLPVTATSQIDDDAAAEKQLIVDQPIQSYSIIFPEISKLQNHPFTAAKVGSTTGGPVLLFQRTRGKKKQKKLDKEWTWKLGSTVPSKGDRKDIHVRVEGPYIPVDTEYLTASRVICIVGGTGITGAWSLANWWLENRGHETQAKFFLLWTVRDRAMSSLREWRELEDMTRGASNMDIKVHVSSESGRVEATPYLREILCRVDQRVEKTTAVVNTLNSSTPRAWVYVSGPEGMLSTVETACLRLRSEVRGARKGNTGSTWCVEDLAWHSAKWEV</sequence>